<evidence type="ECO:0000256" key="1">
    <source>
        <dbReference type="SAM" id="MobiDB-lite"/>
    </source>
</evidence>
<sequence length="145" mass="16305">MWDEEVEYVEVPADEIRKSPLGKTSKRARRSESASQGRHSQTTETQAQECNLTDRGHNVVSKNPIFVTNMTWKSSYIYVLRSWLEAHDIEMEEYATLYGESGELCPVKVCLGTSGSIMLAGDGLNSTGCLNCLKGPFRFRVCPHR</sequence>
<dbReference type="EMBL" id="JAKUCV010003577">
    <property type="protein sequence ID" value="KAJ4838354.1"/>
    <property type="molecule type" value="Genomic_DNA"/>
</dbReference>
<keyword evidence="3" id="KW-1185">Reference proteome</keyword>
<protein>
    <submittedName>
        <fullName evidence="2">Uncharacterized protein</fullName>
    </submittedName>
</protein>
<dbReference type="Proteomes" id="UP001141552">
    <property type="component" value="Unassembled WGS sequence"/>
</dbReference>
<feature type="region of interest" description="Disordered" evidence="1">
    <location>
        <begin position="13"/>
        <end position="54"/>
    </location>
</feature>
<feature type="compositionally biased region" description="Polar residues" evidence="1">
    <location>
        <begin position="33"/>
        <end position="51"/>
    </location>
</feature>
<dbReference type="AlphaFoldDB" id="A0A9Q0FUX8"/>
<proteinExistence type="predicted"/>
<name>A0A9Q0FUX8_9ROSI</name>
<reference evidence="2" key="2">
    <citation type="journal article" date="2023" name="Plants (Basel)">
        <title>Annotation of the Turnera subulata (Passifloraceae) Draft Genome Reveals the S-Locus Evolved after the Divergence of Turneroideae from Passifloroideae in a Stepwise Manner.</title>
        <authorList>
            <person name="Henning P.M."/>
            <person name="Roalson E.H."/>
            <person name="Mir W."/>
            <person name="McCubbin A.G."/>
            <person name="Shore J.S."/>
        </authorList>
    </citation>
    <scope>NUCLEOTIDE SEQUENCE</scope>
    <source>
        <strain evidence="2">F60SS</strain>
    </source>
</reference>
<reference evidence="2" key="1">
    <citation type="submission" date="2022-02" db="EMBL/GenBank/DDBJ databases">
        <authorList>
            <person name="Henning P.M."/>
            <person name="McCubbin A.G."/>
            <person name="Shore J.S."/>
        </authorList>
    </citation>
    <scope>NUCLEOTIDE SEQUENCE</scope>
    <source>
        <strain evidence="2">F60SS</strain>
        <tissue evidence="2">Leaves</tissue>
    </source>
</reference>
<evidence type="ECO:0000313" key="2">
    <source>
        <dbReference type="EMBL" id="KAJ4838354.1"/>
    </source>
</evidence>
<accession>A0A9Q0FUX8</accession>
<gene>
    <name evidence="2" type="ORF">Tsubulata_019993</name>
</gene>
<comment type="caution">
    <text evidence="2">The sequence shown here is derived from an EMBL/GenBank/DDBJ whole genome shotgun (WGS) entry which is preliminary data.</text>
</comment>
<organism evidence="2 3">
    <name type="scientific">Turnera subulata</name>
    <dbReference type="NCBI Taxonomy" id="218843"/>
    <lineage>
        <taxon>Eukaryota</taxon>
        <taxon>Viridiplantae</taxon>
        <taxon>Streptophyta</taxon>
        <taxon>Embryophyta</taxon>
        <taxon>Tracheophyta</taxon>
        <taxon>Spermatophyta</taxon>
        <taxon>Magnoliopsida</taxon>
        <taxon>eudicotyledons</taxon>
        <taxon>Gunneridae</taxon>
        <taxon>Pentapetalae</taxon>
        <taxon>rosids</taxon>
        <taxon>fabids</taxon>
        <taxon>Malpighiales</taxon>
        <taxon>Passifloraceae</taxon>
        <taxon>Turnera</taxon>
    </lineage>
</organism>
<evidence type="ECO:0000313" key="3">
    <source>
        <dbReference type="Proteomes" id="UP001141552"/>
    </source>
</evidence>